<feature type="transmembrane region" description="Helical" evidence="11">
    <location>
        <begin position="1035"/>
        <end position="1062"/>
    </location>
</feature>
<evidence type="ECO:0000256" key="2">
    <source>
        <dbReference type="ARBA" id="ARBA00022614"/>
    </source>
</evidence>
<keyword evidence="3 11" id="KW-0812">Transmembrane</keyword>
<evidence type="ECO:0000256" key="10">
    <source>
        <dbReference type="SAM" id="MobiDB-lite"/>
    </source>
</evidence>
<dbReference type="Proteomes" id="UP001515480">
    <property type="component" value="Unassembled WGS sequence"/>
</dbReference>
<feature type="transmembrane region" description="Helical" evidence="11">
    <location>
        <begin position="1381"/>
        <end position="1400"/>
    </location>
</feature>
<evidence type="ECO:0000256" key="6">
    <source>
        <dbReference type="ARBA" id="ARBA00022989"/>
    </source>
</evidence>
<keyword evidence="6 11" id="KW-1133">Transmembrane helix</keyword>
<feature type="region of interest" description="Disordered" evidence="10">
    <location>
        <begin position="1572"/>
        <end position="1625"/>
    </location>
</feature>
<evidence type="ECO:0000256" key="1">
    <source>
        <dbReference type="ARBA" id="ARBA00004167"/>
    </source>
</evidence>
<keyword evidence="9" id="KW-0325">Glycoprotein</keyword>
<evidence type="ECO:0000256" key="8">
    <source>
        <dbReference type="ARBA" id="ARBA00023170"/>
    </source>
</evidence>
<reference evidence="12 13" key="1">
    <citation type="journal article" date="2024" name="Science">
        <title>Giant polyketide synthase enzymes in the biosynthesis of giant marine polyether toxins.</title>
        <authorList>
            <person name="Fallon T.R."/>
            <person name="Shende V.V."/>
            <person name="Wierzbicki I.H."/>
            <person name="Pendleton A.L."/>
            <person name="Watervoot N.F."/>
            <person name="Auber R.P."/>
            <person name="Gonzalez D.J."/>
            <person name="Wisecaver J.H."/>
            <person name="Moore B.S."/>
        </authorList>
    </citation>
    <scope>NUCLEOTIDE SEQUENCE [LARGE SCALE GENOMIC DNA]</scope>
    <source>
        <strain evidence="12 13">12B1</strain>
    </source>
</reference>
<evidence type="ECO:0000313" key="12">
    <source>
        <dbReference type="EMBL" id="KAL1529009.1"/>
    </source>
</evidence>
<feature type="compositionally biased region" description="Low complexity" evidence="10">
    <location>
        <begin position="132"/>
        <end position="147"/>
    </location>
</feature>
<gene>
    <name evidence="12" type="ORF">AB1Y20_010330</name>
</gene>
<keyword evidence="2" id="KW-0433">Leucine-rich repeat</keyword>
<feature type="region of interest" description="Disordered" evidence="10">
    <location>
        <begin position="54"/>
        <end position="78"/>
    </location>
</feature>
<feature type="compositionally biased region" description="Low complexity" evidence="10">
    <location>
        <begin position="1602"/>
        <end position="1613"/>
    </location>
</feature>
<comment type="subcellular location">
    <subcellularLocation>
        <location evidence="1">Membrane</location>
        <topology evidence="1">Single-pass membrane protein</topology>
    </subcellularLocation>
</comment>
<dbReference type="SUPFAM" id="SSF52058">
    <property type="entry name" value="L domain-like"/>
    <property type="match status" value="1"/>
</dbReference>
<evidence type="ECO:0000256" key="3">
    <source>
        <dbReference type="ARBA" id="ARBA00022692"/>
    </source>
</evidence>
<keyword evidence="8" id="KW-0675">Receptor</keyword>
<evidence type="ECO:0000256" key="4">
    <source>
        <dbReference type="ARBA" id="ARBA00022729"/>
    </source>
</evidence>
<dbReference type="InterPro" id="IPR032675">
    <property type="entry name" value="LRR_dom_sf"/>
</dbReference>
<feature type="region of interest" description="Disordered" evidence="10">
    <location>
        <begin position="1130"/>
        <end position="1150"/>
    </location>
</feature>
<feature type="transmembrane region" description="Helical" evidence="11">
    <location>
        <begin position="939"/>
        <end position="962"/>
    </location>
</feature>
<feature type="compositionally biased region" description="Pro residues" evidence="10">
    <location>
        <begin position="1440"/>
        <end position="1450"/>
    </location>
</feature>
<feature type="region of interest" description="Disordered" evidence="10">
    <location>
        <begin position="102"/>
        <end position="171"/>
    </location>
</feature>
<feature type="transmembrane region" description="Helical" evidence="11">
    <location>
        <begin position="1311"/>
        <end position="1329"/>
    </location>
</feature>
<feature type="transmembrane region" description="Helical" evidence="11">
    <location>
        <begin position="1197"/>
        <end position="1218"/>
    </location>
</feature>
<evidence type="ECO:0000313" key="13">
    <source>
        <dbReference type="Proteomes" id="UP001515480"/>
    </source>
</evidence>
<feature type="compositionally biased region" description="Basic and acidic residues" evidence="10">
    <location>
        <begin position="54"/>
        <end position="74"/>
    </location>
</feature>
<evidence type="ECO:0000256" key="7">
    <source>
        <dbReference type="ARBA" id="ARBA00023136"/>
    </source>
</evidence>
<keyword evidence="5" id="KW-0677">Repeat</keyword>
<feature type="compositionally biased region" description="Low complexity" evidence="10">
    <location>
        <begin position="1540"/>
        <end position="1551"/>
    </location>
</feature>
<dbReference type="PANTHER" id="PTHR27000:SF642">
    <property type="entry name" value="INACTIVE LEUCINE-RICH REPEAT RECEPTOR KINASE XIAO-RELATED"/>
    <property type="match status" value="1"/>
</dbReference>
<sequence>MRATSDALVRRDSRARRRDAARASAAAALDDDAWDAIAAALPFFPGLPAHSDCISDHKEGRPSLDRKRGRRPPESTRMATRRLLSRLRALLPLLGACGAEESLAPPPRLASPPPAPPHVRLPPLDTPRRHPPATARPSRAPAALSLRGGEGRRPSLHSDAGNPSLFPSPHGSATPVVTVTLVADLDLSIEAFDAAAQANFTASLAAATRVNVSAVRLSISAASVRVEATITSPTVSDAETVLAAAEEAIAASNASGAFLGFAVTSTPAAPTLSVKPAPPLAAAAEPSAALLAAAFAASSLPAAPVAAAAVAAAALPPSPISASSASASVASASVASASIAAAPFASTAIASSASSAALTAASLSPSAFTAATIAAPALATSVPPTAFASSAISTTARPSAPIAAAPLPSPSFPAAVSTTAVSTTAVSTASVAAASVAPALASASFATAPIAAPSIAAPTFTSSTLSSTLASATVASTTWSTAISTAAITAAAIASAAVATAAVATSHTAASVPTSSLPSPSLAASALAASTLTSPTFASPLPPSSLAPPAIASPTVATATFPAPAIASAAISPTLPSSALAASPFSTTIPTAALATAAVAAAAVPATALATATLATAALASPIPTAALASASESTSLTPSTFATAALATALATAALATAALASSFPTASLASATDLLNLYEATGGDNWFRRDNWTHGDPCTHSWYGITCCPLTHPYLADNDVECLEAIDSPSGVPIIDDHVADPLRRAPLGCHSGWSTGNASFDSIRCTIVRVALGSNNLRGEIRPPWADEPHYLCALHDLQKLDLSNNRLHGGLRRANPDGSLAACAPRLRDIDLSNNGFSDYLPKWLLSVASAPGGVNRVLLTGNRFIYPTNNTLAALSLRDELEKGIVRRCRQPAVECSGLPFVSCEAFGTNSQQANYTFVPSLVDPTKCQQCDSLVGPFILVGSLAFLTMLTLFVYVYLVGKYPEATQQWVATFSIVMYHANTLSIIGDLRLEWPSSVNLLTNSLSFGSFLGVEFVNPECLLKDLGVSAYFLFSICRAAAILCLMFGAQMVQAIVLLWKHCCSSRIGVRRAPRSARIGDGGPPALVHHPPPRAKSALRLGGRRCSVLPEESSRCSLTFAGLTKMASRGVASPPPSPPAAGGEEPKKVTDKELSLVDRLEFAQTIIFSMQVTSSWRIAITLIESEWTSSSETGVGGVVGSVVAFVLLGLEVVYIIRYILLMNQRASTGSWGKMGLTRAKLSFRLSYFVNRYAAHAPWWQFLIWVRQLLLTFTTIMPEFLSSRLVAATVRADLSSADQLRAQAELDITLLWIHAAVAVLIFAIFWAAHVRWQPYVHRVQNVLESWLFFSDIVIVGLGCAYTVLFTYYDGVYIPSLVVEVLIVSLCAGSLVLAIAYFAYEYRQAHKREADETSRQQRRDEYMQSAGLRSAMTAARNRGAPPPFPLPNRLPPHAHTPPSCRRGQEPMAAGLPRGLAGPSAAAGPLERSRSPVSSGPRRAPTGEPSSLGESSKGGATYYDALHPPPMGRREDPFGAKKQSSAEGSLSGSSSKLRSAASKIIAKHRLMARLSVRRVSSGRERSSKDRSPCSVPRSHECGVARISSSGQCGQSGSQAPQMGPRAQSDISNIRANPCVMTTFI</sequence>
<dbReference type="GO" id="GO:0016020">
    <property type="term" value="C:membrane"/>
    <property type="evidence" value="ECO:0007669"/>
    <property type="project" value="UniProtKB-SubCell"/>
</dbReference>
<feature type="compositionally biased region" description="Pro residues" evidence="10">
    <location>
        <begin position="104"/>
        <end position="120"/>
    </location>
</feature>
<feature type="region of interest" description="Disordered" evidence="10">
    <location>
        <begin position="1435"/>
        <end position="1551"/>
    </location>
</feature>
<feature type="compositionally biased region" description="Basic and acidic residues" evidence="10">
    <location>
        <begin position="1576"/>
        <end position="1597"/>
    </location>
</feature>
<dbReference type="PANTHER" id="PTHR27000">
    <property type="entry name" value="LEUCINE-RICH REPEAT RECEPTOR-LIKE PROTEIN KINASE FAMILY PROTEIN-RELATED"/>
    <property type="match status" value="1"/>
</dbReference>
<feature type="transmembrane region" description="Helical" evidence="11">
    <location>
        <begin position="1349"/>
        <end position="1369"/>
    </location>
</feature>
<organism evidence="12 13">
    <name type="scientific">Prymnesium parvum</name>
    <name type="common">Toxic golden alga</name>
    <dbReference type="NCBI Taxonomy" id="97485"/>
    <lineage>
        <taxon>Eukaryota</taxon>
        <taxon>Haptista</taxon>
        <taxon>Haptophyta</taxon>
        <taxon>Prymnesiophyceae</taxon>
        <taxon>Prymnesiales</taxon>
        <taxon>Prymnesiaceae</taxon>
        <taxon>Prymnesium</taxon>
    </lineage>
</organism>
<keyword evidence="4" id="KW-0732">Signal</keyword>
<name>A0AB34K503_PRYPA</name>
<dbReference type="Gene3D" id="3.80.10.10">
    <property type="entry name" value="Ribonuclease Inhibitor"/>
    <property type="match status" value="1"/>
</dbReference>
<protein>
    <submittedName>
        <fullName evidence="12">Uncharacterized protein</fullName>
    </submittedName>
</protein>
<keyword evidence="7 11" id="KW-0472">Membrane</keyword>
<keyword evidence="13" id="KW-1185">Reference proteome</keyword>
<accession>A0AB34K503</accession>
<evidence type="ECO:0000256" key="9">
    <source>
        <dbReference type="ARBA" id="ARBA00023180"/>
    </source>
</evidence>
<evidence type="ECO:0000256" key="5">
    <source>
        <dbReference type="ARBA" id="ARBA00022737"/>
    </source>
</evidence>
<feature type="compositionally biased region" description="Low complexity" evidence="10">
    <location>
        <begin position="1468"/>
        <end position="1499"/>
    </location>
</feature>
<proteinExistence type="predicted"/>
<comment type="caution">
    <text evidence="12">The sequence shown here is derived from an EMBL/GenBank/DDBJ whole genome shotgun (WGS) entry which is preliminary data.</text>
</comment>
<evidence type="ECO:0000256" key="11">
    <source>
        <dbReference type="SAM" id="Phobius"/>
    </source>
</evidence>
<dbReference type="EMBL" id="JBGBPQ010000002">
    <property type="protein sequence ID" value="KAL1529009.1"/>
    <property type="molecule type" value="Genomic_DNA"/>
</dbReference>